<dbReference type="AlphaFoldDB" id="A0A1X7LJN7"/>
<name>A0A1X7LJN7_9BACL</name>
<dbReference type="STRING" id="1852522.SAMN06295960_3660"/>
<dbReference type="EMBL" id="FXAZ01000005">
    <property type="protein sequence ID" value="SMG54098.1"/>
    <property type="molecule type" value="Genomic_DNA"/>
</dbReference>
<sequence length="140" mass="15254">MWSAFMLVHILGAVLMGFYGLAPFIAGKLKVAKPAAQEGVLSSMITGNRIAQFMLIVNFLTGGYLMTMGEYSVLWMILVTLLFLAIAALSGIMGKGMKRALAAAKGEQTDRASLDKTTMFSSIIFILYVVMIVLMVYNKI</sequence>
<protein>
    <submittedName>
        <fullName evidence="1">Uncharacterized protein</fullName>
    </submittedName>
</protein>
<proteinExistence type="predicted"/>
<reference evidence="1 2" key="1">
    <citation type="submission" date="2017-04" db="EMBL/GenBank/DDBJ databases">
        <authorList>
            <person name="Afonso C.L."/>
            <person name="Miller P.J."/>
            <person name="Scott M.A."/>
            <person name="Spackman E."/>
            <person name="Goraichik I."/>
            <person name="Dimitrov K.M."/>
            <person name="Suarez D.L."/>
            <person name="Swayne D.E."/>
        </authorList>
    </citation>
    <scope>NUCLEOTIDE SEQUENCE [LARGE SCALE GENOMIC DNA]</scope>
    <source>
        <strain evidence="1 2">11</strain>
    </source>
</reference>
<evidence type="ECO:0000313" key="1">
    <source>
        <dbReference type="EMBL" id="SMG54098.1"/>
    </source>
</evidence>
<dbReference type="Proteomes" id="UP000193834">
    <property type="component" value="Unassembled WGS sequence"/>
</dbReference>
<dbReference type="RefSeq" id="WP_085496551.1">
    <property type="nucleotide sequence ID" value="NZ_FXAZ01000005.1"/>
</dbReference>
<gene>
    <name evidence="1" type="ORF">SAMN06295960_3660</name>
</gene>
<organism evidence="1 2">
    <name type="scientific">Paenibacillus aquistagni</name>
    <dbReference type="NCBI Taxonomy" id="1852522"/>
    <lineage>
        <taxon>Bacteria</taxon>
        <taxon>Bacillati</taxon>
        <taxon>Bacillota</taxon>
        <taxon>Bacilli</taxon>
        <taxon>Bacillales</taxon>
        <taxon>Paenibacillaceae</taxon>
        <taxon>Paenibacillus</taxon>
    </lineage>
</organism>
<dbReference type="OrthoDB" id="2886943at2"/>
<evidence type="ECO:0000313" key="2">
    <source>
        <dbReference type="Proteomes" id="UP000193834"/>
    </source>
</evidence>
<accession>A0A1X7LJN7</accession>
<keyword evidence="2" id="KW-1185">Reference proteome</keyword>